<dbReference type="InterPro" id="IPR016064">
    <property type="entry name" value="NAD/diacylglycerol_kinase_sf"/>
</dbReference>
<dbReference type="InterPro" id="IPR017437">
    <property type="entry name" value="ATP-NAD_kinase_PpnK-typ_C"/>
</dbReference>
<evidence type="ECO:0000256" key="5">
    <source>
        <dbReference type="ARBA" id="ARBA00022857"/>
    </source>
</evidence>
<dbReference type="Pfam" id="PF01513">
    <property type="entry name" value="NAD_kinase"/>
    <property type="match status" value="1"/>
</dbReference>
<dbReference type="Pfam" id="PF20143">
    <property type="entry name" value="NAD_kinase_C"/>
    <property type="match status" value="1"/>
</dbReference>
<dbReference type="GO" id="GO:0019674">
    <property type="term" value="P:NAD+ metabolic process"/>
    <property type="evidence" value="ECO:0007669"/>
    <property type="project" value="InterPro"/>
</dbReference>
<dbReference type="HAMAP" id="MF_00361">
    <property type="entry name" value="NAD_kinase"/>
    <property type="match status" value="1"/>
</dbReference>
<keyword evidence="4" id="KW-0418">Kinase</keyword>
<keyword evidence="6" id="KW-0520">NAD</keyword>
<evidence type="ECO:0000256" key="6">
    <source>
        <dbReference type="ARBA" id="ARBA00023027"/>
    </source>
</evidence>
<dbReference type="AlphaFoldDB" id="A0A5K3FMS6"/>
<dbReference type="PANTHER" id="PTHR20275">
    <property type="entry name" value="NAD KINASE"/>
    <property type="match status" value="1"/>
</dbReference>
<dbReference type="SUPFAM" id="SSF111331">
    <property type="entry name" value="NAD kinase/diacylglycerol kinase-like"/>
    <property type="match status" value="1"/>
</dbReference>
<keyword evidence="5" id="KW-0521">NADP</keyword>
<protein>
    <recommendedName>
        <fullName evidence="2">NAD(+) kinase</fullName>
        <ecNumber evidence="2">2.7.1.23</ecNumber>
    </recommendedName>
</protein>
<proteinExistence type="inferred from homology"/>
<dbReference type="PANTHER" id="PTHR20275:SF0">
    <property type="entry name" value="NAD KINASE"/>
    <property type="match status" value="1"/>
</dbReference>
<reference evidence="7" key="1">
    <citation type="submission" date="2019-11" db="UniProtKB">
        <authorList>
            <consortium name="WormBaseParasite"/>
        </authorList>
    </citation>
    <scope>IDENTIFICATION</scope>
</reference>
<dbReference type="GO" id="GO:0006741">
    <property type="term" value="P:NADP+ biosynthetic process"/>
    <property type="evidence" value="ECO:0007669"/>
    <property type="project" value="InterPro"/>
</dbReference>
<dbReference type="GO" id="GO:0003951">
    <property type="term" value="F:NAD+ kinase activity"/>
    <property type="evidence" value="ECO:0007669"/>
    <property type="project" value="UniProtKB-EC"/>
</dbReference>
<dbReference type="Gene3D" id="2.60.200.30">
    <property type="entry name" value="Probable inorganic polyphosphate/atp-NAD kinase, domain 2"/>
    <property type="match status" value="1"/>
</dbReference>
<evidence type="ECO:0000313" key="7">
    <source>
        <dbReference type="WBParaSite" id="MCU_008578-RA"/>
    </source>
</evidence>
<dbReference type="InterPro" id="IPR017438">
    <property type="entry name" value="ATP-NAD_kinase_N"/>
</dbReference>
<evidence type="ECO:0000256" key="1">
    <source>
        <dbReference type="ARBA" id="ARBA00010995"/>
    </source>
</evidence>
<dbReference type="EC" id="2.7.1.23" evidence="2"/>
<evidence type="ECO:0000256" key="4">
    <source>
        <dbReference type="ARBA" id="ARBA00022777"/>
    </source>
</evidence>
<dbReference type="InterPro" id="IPR002504">
    <property type="entry name" value="NADK"/>
</dbReference>
<comment type="similarity">
    <text evidence="1">Belongs to the NAD kinase family.</text>
</comment>
<organism evidence="7">
    <name type="scientific">Mesocestoides corti</name>
    <name type="common">Flatworm</name>
    <dbReference type="NCBI Taxonomy" id="53468"/>
    <lineage>
        <taxon>Eukaryota</taxon>
        <taxon>Metazoa</taxon>
        <taxon>Spiralia</taxon>
        <taxon>Lophotrochozoa</taxon>
        <taxon>Platyhelminthes</taxon>
        <taxon>Cestoda</taxon>
        <taxon>Eucestoda</taxon>
        <taxon>Cyclophyllidea</taxon>
        <taxon>Mesocestoididae</taxon>
        <taxon>Mesocestoides</taxon>
    </lineage>
</organism>
<evidence type="ECO:0000256" key="2">
    <source>
        <dbReference type="ARBA" id="ARBA00012120"/>
    </source>
</evidence>
<keyword evidence="3" id="KW-0808">Transferase</keyword>
<dbReference type="Gene3D" id="3.40.50.10330">
    <property type="entry name" value="Probable inorganic polyphosphate/atp-NAD kinase, domain 1"/>
    <property type="match status" value="1"/>
</dbReference>
<name>A0A5K3FMS6_MESCO</name>
<sequence length="432" mass="48216">MFEVVCLHPSFALRRRDNEYNIEWNYWSKNILIVHKMNDPAVFAGLKAVIYFLLKYLNAYIFLEAPSINLLQNDDEFKQILNAHLRKEKPPPSGDRKSAAGPLEQPDFWTEVNDVDLLSEYLWQSDTQMFNSQSAVVVFDSNLANESDLTDMVICLGGDGTLLHVASIFQDTVPPILSFHMGSLGFLTPFSFADFPRILRKVYTDGGPCILRSRLCCQVVRGRKTDSASSLSTSSDESAHQTGANAYHVLNEAVFTRGTCPYLTNLVLSVDGKEVTRIQGDDFFPFPGLIISTPTGSTAYSMSAGASILNPAVQAILITPISAHSLSCRPLVLPLSARVEVSIAPDARGECVHLSNDGRLRHRHTLHKGDRVVITSSHYPVPCFGSKNQVADWFSDLAHCLHWNARQRQNQFNEGGFLPHRFHEYNSKESPE</sequence>
<accession>A0A5K3FMS6</accession>
<dbReference type="WBParaSite" id="MCU_008578-RA">
    <property type="protein sequence ID" value="MCU_008578-RA"/>
    <property type="gene ID" value="MCU_008578"/>
</dbReference>
<evidence type="ECO:0000256" key="3">
    <source>
        <dbReference type="ARBA" id="ARBA00022679"/>
    </source>
</evidence>